<dbReference type="InterPro" id="IPR011989">
    <property type="entry name" value="ARM-like"/>
</dbReference>
<dbReference type="Proteomes" id="UP000316213">
    <property type="component" value="Unassembled WGS sequence"/>
</dbReference>
<comment type="caution">
    <text evidence="2">The sequence shown here is derived from an EMBL/GenBank/DDBJ whole genome shotgun (WGS) entry which is preliminary data.</text>
</comment>
<dbReference type="Gene3D" id="2.30.42.10">
    <property type="match status" value="1"/>
</dbReference>
<reference evidence="2 3" key="1">
    <citation type="submission" date="2019-02" db="EMBL/GenBank/DDBJ databases">
        <title>Deep-cultivation of Planctomycetes and their phenomic and genomic characterization uncovers novel biology.</title>
        <authorList>
            <person name="Wiegand S."/>
            <person name="Jogler M."/>
            <person name="Boedeker C."/>
            <person name="Pinto D."/>
            <person name="Vollmers J."/>
            <person name="Rivas-Marin E."/>
            <person name="Kohn T."/>
            <person name="Peeters S.H."/>
            <person name="Heuer A."/>
            <person name="Rast P."/>
            <person name="Oberbeckmann S."/>
            <person name="Bunk B."/>
            <person name="Jeske O."/>
            <person name="Meyerdierks A."/>
            <person name="Storesund J.E."/>
            <person name="Kallscheuer N."/>
            <person name="Luecker S."/>
            <person name="Lage O.M."/>
            <person name="Pohl T."/>
            <person name="Merkel B.J."/>
            <person name="Hornburger P."/>
            <person name="Mueller R.-W."/>
            <person name="Bruemmer F."/>
            <person name="Labrenz M."/>
            <person name="Spormann A.M."/>
            <person name="Op Den Camp H."/>
            <person name="Overmann J."/>
            <person name="Amann R."/>
            <person name="Jetten M.S.M."/>
            <person name="Mascher T."/>
            <person name="Medema M.H."/>
            <person name="Devos D.P."/>
            <person name="Kaster A.-K."/>
            <person name="Ovreas L."/>
            <person name="Rohde M."/>
            <person name="Galperin M.Y."/>
            <person name="Jogler C."/>
        </authorList>
    </citation>
    <scope>NUCLEOTIDE SEQUENCE [LARGE SCALE GENOMIC DNA]</scope>
    <source>
        <strain evidence="2 3">Pla100</strain>
    </source>
</reference>
<proteinExistence type="predicted"/>
<dbReference type="EMBL" id="SJPM01000024">
    <property type="protein sequence ID" value="TWT87907.1"/>
    <property type="molecule type" value="Genomic_DNA"/>
</dbReference>
<accession>A0A5C5ZLP7</accession>
<keyword evidence="3" id="KW-1185">Reference proteome</keyword>
<gene>
    <name evidence="2" type="ORF">Pla100_58560</name>
</gene>
<dbReference type="CDD" id="cd06779">
    <property type="entry name" value="cpPDZ_Deg_HtrA-like"/>
    <property type="match status" value="1"/>
</dbReference>
<evidence type="ECO:0000259" key="1">
    <source>
        <dbReference type="PROSITE" id="PS50106"/>
    </source>
</evidence>
<dbReference type="AlphaFoldDB" id="A0A5C5ZLP7"/>
<dbReference type="InterPro" id="IPR001478">
    <property type="entry name" value="PDZ"/>
</dbReference>
<dbReference type="InterPro" id="IPR036034">
    <property type="entry name" value="PDZ_sf"/>
</dbReference>
<name>A0A5C5ZLP7_9BACT</name>
<protein>
    <submittedName>
        <fullName evidence="2">PDZ domain (Also known as DHR or GLGF)</fullName>
    </submittedName>
</protein>
<dbReference type="Gene3D" id="1.25.10.10">
    <property type="entry name" value="Leucine-rich Repeat Variant"/>
    <property type="match status" value="1"/>
</dbReference>
<dbReference type="SUPFAM" id="SSF50156">
    <property type="entry name" value="PDZ domain-like"/>
    <property type="match status" value="1"/>
</dbReference>
<evidence type="ECO:0000313" key="2">
    <source>
        <dbReference type="EMBL" id="TWT87907.1"/>
    </source>
</evidence>
<sequence>MVFSAPPSDPRRSITSLARPSWAGSFPLGPMSHAVAWFLAVVFADNLAAQETTAPDSRPTDIEKLVAELSSDSYLRRRRVTAELMEIGPAAVEELTAVLDSGDLETTERVMAILQEIAIDQPVYIEKPPASQAGESDVDPDAAWNALRRIAASGGSQGVRAQLVEREVREVRRKEAAQVLLNHGVFIGVGEFIVGAREMPKVLVEIGDEFDGDSRLIDLLRWIDQIEYARIKGEAIRPDVLAGVIQMPDLKTLTLMQGELNPDAMKTLGGMNELRHLELRYIPMSGELVDQLATLPIRVSLTLNGTAAPIENVDALRRTMPGLEIELKQGGFLGVRCFDNFNECLINEVIPGKAAEQAGLLPGDIIVQADGKPIRQFKDLQEAINAHVPGDTLEIEYRRNDVTSQTTARLGKLEDK</sequence>
<evidence type="ECO:0000313" key="3">
    <source>
        <dbReference type="Proteomes" id="UP000316213"/>
    </source>
</evidence>
<feature type="domain" description="PDZ" evidence="1">
    <location>
        <begin position="322"/>
        <end position="375"/>
    </location>
</feature>
<dbReference type="SMART" id="SM00228">
    <property type="entry name" value="PDZ"/>
    <property type="match status" value="1"/>
</dbReference>
<dbReference type="PROSITE" id="PS50106">
    <property type="entry name" value="PDZ"/>
    <property type="match status" value="1"/>
</dbReference>
<organism evidence="2 3">
    <name type="scientific">Neorhodopirellula pilleata</name>
    <dbReference type="NCBI Taxonomy" id="2714738"/>
    <lineage>
        <taxon>Bacteria</taxon>
        <taxon>Pseudomonadati</taxon>
        <taxon>Planctomycetota</taxon>
        <taxon>Planctomycetia</taxon>
        <taxon>Pirellulales</taxon>
        <taxon>Pirellulaceae</taxon>
        <taxon>Neorhodopirellula</taxon>
    </lineage>
</organism>
<dbReference type="Pfam" id="PF13180">
    <property type="entry name" value="PDZ_2"/>
    <property type="match status" value="1"/>
</dbReference>